<keyword evidence="9" id="KW-1185">Reference proteome</keyword>
<comment type="caution">
    <text evidence="8">The sequence shown here is derived from an EMBL/GenBank/DDBJ whole genome shotgun (WGS) entry which is preliminary data.</text>
</comment>
<accession>A0A9P5Y7Z6</accession>
<protein>
    <submittedName>
        <fullName evidence="8">Aldo/keto reductase</fullName>
    </submittedName>
</protein>
<evidence type="ECO:0000256" key="6">
    <source>
        <dbReference type="PIRSR" id="PIRSR000097-3"/>
    </source>
</evidence>
<evidence type="ECO:0000259" key="7">
    <source>
        <dbReference type="Pfam" id="PF00248"/>
    </source>
</evidence>
<proteinExistence type="inferred from homology"/>
<evidence type="ECO:0000256" key="3">
    <source>
        <dbReference type="ARBA" id="ARBA00023002"/>
    </source>
</evidence>
<reference evidence="8" key="1">
    <citation type="submission" date="2020-11" db="EMBL/GenBank/DDBJ databases">
        <authorList>
            <consortium name="DOE Joint Genome Institute"/>
            <person name="Ahrendt S."/>
            <person name="Riley R."/>
            <person name="Andreopoulos W."/>
            <person name="Labutti K."/>
            <person name="Pangilinan J."/>
            <person name="Ruiz-Duenas F.J."/>
            <person name="Barrasa J.M."/>
            <person name="Sanchez-Garcia M."/>
            <person name="Camarero S."/>
            <person name="Miyauchi S."/>
            <person name="Serrano A."/>
            <person name="Linde D."/>
            <person name="Babiker R."/>
            <person name="Drula E."/>
            <person name="Ayuso-Fernandez I."/>
            <person name="Pacheco R."/>
            <person name="Padilla G."/>
            <person name="Ferreira P."/>
            <person name="Barriuso J."/>
            <person name="Kellner H."/>
            <person name="Castanera R."/>
            <person name="Alfaro M."/>
            <person name="Ramirez L."/>
            <person name="Pisabarro A.G."/>
            <person name="Kuo A."/>
            <person name="Tritt A."/>
            <person name="Lipzen A."/>
            <person name="He G."/>
            <person name="Yan M."/>
            <person name="Ng V."/>
            <person name="Cullen D."/>
            <person name="Martin F."/>
            <person name="Rosso M.-N."/>
            <person name="Henrissat B."/>
            <person name="Hibbett D."/>
            <person name="Martinez A.T."/>
            <person name="Grigoriev I.V."/>
        </authorList>
    </citation>
    <scope>NUCLEOTIDE SEQUENCE</scope>
    <source>
        <strain evidence="8">CBS 247.69</strain>
    </source>
</reference>
<organism evidence="8 9">
    <name type="scientific">Collybia nuda</name>
    <dbReference type="NCBI Taxonomy" id="64659"/>
    <lineage>
        <taxon>Eukaryota</taxon>
        <taxon>Fungi</taxon>
        <taxon>Dikarya</taxon>
        <taxon>Basidiomycota</taxon>
        <taxon>Agaricomycotina</taxon>
        <taxon>Agaricomycetes</taxon>
        <taxon>Agaricomycetidae</taxon>
        <taxon>Agaricales</taxon>
        <taxon>Tricholomatineae</taxon>
        <taxon>Clitocybaceae</taxon>
        <taxon>Collybia</taxon>
    </lineage>
</organism>
<dbReference type="Gene3D" id="3.20.20.100">
    <property type="entry name" value="NADP-dependent oxidoreductase domain"/>
    <property type="match status" value="1"/>
</dbReference>
<sequence length="297" mass="33068">MGGPGGGDEVREMCSTALRHGYRLLDTASGYANEAEVGHAIRESGIPRAEIFVTTKLPNTAHHKVRESFDQSLKDLGCDYIDLYLLHWPQAMLNAYSMADPKGRVPLPNESPTFIETWKEMEKLLSTGKVKTIGVSNFSIKTLSELLPHCTIIPAVNQVELHPYLPQHNLKGFCNDKGILLTAYSSLGQNSNVLYEGDSTIKRIASDLKVTPAQILLSWAVQNGIVVVPKSANEDRMVTNITLATIPENDMRIIDDIHKQPGKHRSLVWSQETDEVFGWKYEWMGWDISKGGLVSDH</sequence>
<dbReference type="OrthoDB" id="5945798at2759"/>
<dbReference type="PRINTS" id="PR00069">
    <property type="entry name" value="ALDKETRDTASE"/>
</dbReference>
<dbReference type="PANTHER" id="PTHR43827">
    <property type="entry name" value="2,5-DIKETO-D-GLUCONIC ACID REDUCTASE"/>
    <property type="match status" value="1"/>
</dbReference>
<dbReference type="InterPro" id="IPR036812">
    <property type="entry name" value="NAD(P)_OxRdtase_dom_sf"/>
</dbReference>
<dbReference type="InterPro" id="IPR023210">
    <property type="entry name" value="NADP_OxRdtase_dom"/>
</dbReference>
<evidence type="ECO:0000256" key="1">
    <source>
        <dbReference type="ARBA" id="ARBA00007905"/>
    </source>
</evidence>
<dbReference type="FunFam" id="3.20.20.100:FF:000002">
    <property type="entry name" value="2,5-diketo-D-gluconic acid reductase A"/>
    <property type="match status" value="1"/>
</dbReference>
<gene>
    <name evidence="8" type="ORF">BDZ94DRAFT_1257627</name>
</gene>
<dbReference type="Proteomes" id="UP000807353">
    <property type="component" value="Unassembled WGS sequence"/>
</dbReference>
<dbReference type="EMBL" id="MU150258">
    <property type="protein sequence ID" value="KAF9463859.1"/>
    <property type="molecule type" value="Genomic_DNA"/>
</dbReference>
<dbReference type="PROSITE" id="PS00062">
    <property type="entry name" value="ALDOKETO_REDUCTASE_2"/>
    <property type="match status" value="1"/>
</dbReference>
<feature type="domain" description="NADP-dependent oxidoreductase" evidence="7">
    <location>
        <begin position="8"/>
        <end position="257"/>
    </location>
</feature>
<keyword evidence="3" id="KW-0560">Oxidoreductase</keyword>
<dbReference type="GO" id="GO:0016616">
    <property type="term" value="F:oxidoreductase activity, acting on the CH-OH group of donors, NAD or NADP as acceptor"/>
    <property type="evidence" value="ECO:0007669"/>
    <property type="project" value="UniProtKB-ARBA"/>
</dbReference>
<dbReference type="PANTHER" id="PTHR43827:SF3">
    <property type="entry name" value="NADP-DEPENDENT OXIDOREDUCTASE DOMAIN-CONTAINING PROTEIN"/>
    <property type="match status" value="1"/>
</dbReference>
<dbReference type="Pfam" id="PF00248">
    <property type="entry name" value="Aldo_ket_red"/>
    <property type="match status" value="1"/>
</dbReference>
<evidence type="ECO:0000313" key="8">
    <source>
        <dbReference type="EMBL" id="KAF9463859.1"/>
    </source>
</evidence>
<feature type="site" description="Lowers pKa of active site Tyr" evidence="6">
    <location>
        <position position="56"/>
    </location>
</feature>
<dbReference type="PROSITE" id="PS00063">
    <property type="entry name" value="ALDOKETO_REDUCTASE_3"/>
    <property type="match status" value="1"/>
</dbReference>
<evidence type="ECO:0000256" key="4">
    <source>
        <dbReference type="PIRSR" id="PIRSR000097-1"/>
    </source>
</evidence>
<name>A0A9P5Y7Z6_9AGAR</name>
<dbReference type="PIRSF" id="PIRSF000097">
    <property type="entry name" value="AKR"/>
    <property type="match status" value="1"/>
</dbReference>
<dbReference type="PROSITE" id="PS00798">
    <property type="entry name" value="ALDOKETO_REDUCTASE_1"/>
    <property type="match status" value="1"/>
</dbReference>
<dbReference type="AlphaFoldDB" id="A0A9P5Y7Z6"/>
<evidence type="ECO:0000256" key="5">
    <source>
        <dbReference type="PIRSR" id="PIRSR000097-2"/>
    </source>
</evidence>
<evidence type="ECO:0000313" key="9">
    <source>
        <dbReference type="Proteomes" id="UP000807353"/>
    </source>
</evidence>
<dbReference type="InterPro" id="IPR020471">
    <property type="entry name" value="AKR"/>
</dbReference>
<comment type="similarity">
    <text evidence="1">Belongs to the aldo/keto reductase family.</text>
</comment>
<dbReference type="SUPFAM" id="SSF51430">
    <property type="entry name" value="NAD(P)-linked oxidoreductase"/>
    <property type="match status" value="1"/>
</dbReference>
<feature type="binding site" evidence="5">
    <location>
        <position position="87"/>
    </location>
    <ligand>
        <name>substrate</name>
    </ligand>
</feature>
<dbReference type="InterPro" id="IPR018170">
    <property type="entry name" value="Aldo/ket_reductase_CS"/>
</dbReference>
<dbReference type="CDD" id="cd19071">
    <property type="entry name" value="AKR_AKR1-5-like"/>
    <property type="match status" value="1"/>
</dbReference>
<keyword evidence="2" id="KW-0521">NADP</keyword>
<evidence type="ECO:0000256" key="2">
    <source>
        <dbReference type="ARBA" id="ARBA00022857"/>
    </source>
</evidence>
<feature type="active site" description="Proton donor" evidence="4">
    <location>
        <position position="31"/>
    </location>
</feature>